<evidence type="ECO:0000256" key="5">
    <source>
        <dbReference type="ARBA" id="ARBA00042605"/>
    </source>
</evidence>
<name>A0A9N9WE86_9NEOP</name>
<keyword evidence="8" id="KW-1185">Reference proteome</keyword>
<dbReference type="GO" id="GO:0006567">
    <property type="term" value="P:L-threonine catabolic process"/>
    <property type="evidence" value="ECO:0007669"/>
    <property type="project" value="TreeGrafter"/>
</dbReference>
<evidence type="ECO:0000256" key="2">
    <source>
        <dbReference type="ARBA" id="ARBA00022898"/>
    </source>
</evidence>
<organism evidence="7 8">
    <name type="scientific">Diatraea saccharalis</name>
    <name type="common">sugarcane borer</name>
    <dbReference type="NCBI Taxonomy" id="40085"/>
    <lineage>
        <taxon>Eukaryota</taxon>
        <taxon>Metazoa</taxon>
        <taxon>Ecdysozoa</taxon>
        <taxon>Arthropoda</taxon>
        <taxon>Hexapoda</taxon>
        <taxon>Insecta</taxon>
        <taxon>Pterygota</taxon>
        <taxon>Neoptera</taxon>
        <taxon>Endopterygota</taxon>
        <taxon>Lepidoptera</taxon>
        <taxon>Glossata</taxon>
        <taxon>Ditrysia</taxon>
        <taxon>Pyraloidea</taxon>
        <taxon>Crambidae</taxon>
        <taxon>Crambinae</taxon>
        <taxon>Diatraea</taxon>
    </lineage>
</organism>
<dbReference type="InterPro" id="IPR036052">
    <property type="entry name" value="TrpB-like_PALP_sf"/>
</dbReference>
<keyword evidence="2" id="KW-0663">Pyridoxal phosphate</keyword>
<evidence type="ECO:0000256" key="3">
    <source>
        <dbReference type="ARBA" id="ARBA00023239"/>
    </source>
</evidence>
<dbReference type="GO" id="GO:0009097">
    <property type="term" value="P:isoleucine biosynthetic process"/>
    <property type="evidence" value="ECO:0007669"/>
    <property type="project" value="TreeGrafter"/>
</dbReference>
<dbReference type="Gene3D" id="3.40.50.1100">
    <property type="match status" value="2"/>
</dbReference>
<sequence length="126" mass="13928">MPHNVPIAKLQKCYSLGAKVLVQGNNLMESQRYARAIARDKGLTFINGRDHPHVLAGYGTLALEILDQVPNVDAVLVPVGTGGLAAAVASVIKDHKPNCLVYVRFFRNNFITYIIKYNNVNSYLPY</sequence>
<reference evidence="7" key="1">
    <citation type="submission" date="2021-12" db="EMBL/GenBank/DDBJ databases">
        <authorList>
            <person name="King R."/>
        </authorList>
    </citation>
    <scope>NUCLEOTIDE SEQUENCE</scope>
</reference>
<reference evidence="7" key="2">
    <citation type="submission" date="2022-10" db="EMBL/GenBank/DDBJ databases">
        <authorList>
            <consortium name="ENA_rothamsted_submissions"/>
            <consortium name="culmorum"/>
            <person name="King R."/>
        </authorList>
    </citation>
    <scope>NUCLEOTIDE SEQUENCE</scope>
</reference>
<dbReference type="Pfam" id="PF00291">
    <property type="entry name" value="PALP"/>
    <property type="match status" value="1"/>
</dbReference>
<dbReference type="OrthoDB" id="4418812at2759"/>
<dbReference type="AlphaFoldDB" id="A0A9N9WE86"/>
<evidence type="ECO:0000313" key="7">
    <source>
        <dbReference type="EMBL" id="CAG9789373.1"/>
    </source>
</evidence>
<evidence type="ECO:0000313" key="8">
    <source>
        <dbReference type="Proteomes" id="UP001153714"/>
    </source>
</evidence>
<evidence type="ECO:0000259" key="6">
    <source>
        <dbReference type="Pfam" id="PF00291"/>
    </source>
</evidence>
<dbReference type="InterPro" id="IPR050147">
    <property type="entry name" value="Ser/Thr_Dehydratase"/>
</dbReference>
<dbReference type="InterPro" id="IPR001926">
    <property type="entry name" value="TrpB-like_PALP"/>
</dbReference>
<feature type="domain" description="Tryptophan synthase beta chain-like PALP" evidence="6">
    <location>
        <begin position="1"/>
        <end position="102"/>
    </location>
</feature>
<gene>
    <name evidence="7" type="ORF">DIATSA_LOCUS7113</name>
</gene>
<dbReference type="GO" id="GO:0004794">
    <property type="term" value="F:threonine deaminase activity"/>
    <property type="evidence" value="ECO:0007669"/>
    <property type="project" value="TreeGrafter"/>
</dbReference>
<comment type="cofactor">
    <cofactor evidence="1">
        <name>pyridoxal 5'-phosphate</name>
        <dbReference type="ChEBI" id="CHEBI:597326"/>
    </cofactor>
</comment>
<dbReference type="EMBL" id="OU893333">
    <property type="protein sequence ID" value="CAG9789373.1"/>
    <property type="molecule type" value="Genomic_DNA"/>
</dbReference>
<dbReference type="GO" id="GO:0003941">
    <property type="term" value="F:L-serine ammonia-lyase activity"/>
    <property type="evidence" value="ECO:0007669"/>
    <property type="project" value="TreeGrafter"/>
</dbReference>
<dbReference type="GO" id="GO:0006565">
    <property type="term" value="P:L-serine catabolic process"/>
    <property type="evidence" value="ECO:0007669"/>
    <property type="project" value="TreeGrafter"/>
</dbReference>
<dbReference type="PANTHER" id="PTHR48078">
    <property type="entry name" value="THREONINE DEHYDRATASE, MITOCHONDRIAL-RELATED"/>
    <property type="match status" value="1"/>
</dbReference>
<keyword evidence="3" id="KW-0456">Lyase</keyword>
<accession>A0A9N9WE86</accession>
<evidence type="ECO:0000256" key="4">
    <source>
        <dbReference type="ARBA" id="ARBA00041766"/>
    </source>
</evidence>
<dbReference type="PANTHER" id="PTHR48078:SF19">
    <property type="entry name" value="ACT DOMAIN-CONTAINING PROTEIN"/>
    <property type="match status" value="1"/>
</dbReference>
<evidence type="ECO:0000256" key="1">
    <source>
        <dbReference type="ARBA" id="ARBA00001933"/>
    </source>
</evidence>
<dbReference type="SUPFAM" id="SSF53686">
    <property type="entry name" value="Tryptophan synthase beta subunit-like PLP-dependent enzymes"/>
    <property type="match status" value="1"/>
</dbReference>
<proteinExistence type="predicted"/>
<dbReference type="Proteomes" id="UP001153714">
    <property type="component" value="Chromosome 2"/>
</dbReference>
<protein>
    <recommendedName>
        <fullName evidence="4">L-serine deaminase</fullName>
    </recommendedName>
    <alternativeName>
        <fullName evidence="5">L-threonine dehydratase</fullName>
    </alternativeName>
</protein>